<feature type="compositionally biased region" description="Basic residues" evidence="1">
    <location>
        <begin position="34"/>
        <end position="100"/>
    </location>
</feature>
<evidence type="ECO:0000256" key="1">
    <source>
        <dbReference type="SAM" id="MobiDB-lite"/>
    </source>
</evidence>
<dbReference type="Proteomes" id="UP000887561">
    <property type="component" value="Unplaced"/>
</dbReference>
<dbReference type="AlphaFoldDB" id="A0A915MFE8"/>
<proteinExistence type="predicted"/>
<sequence>MSDPDHFSEDDFVLNNDSVDENEFNLPEVMPPSGKRKKKKIKKKRKSTKKSGKKKSLKKKLTKGKSTIKKSVKKSKNRKSAKKSVKIKKVKSKKKKRVVKRPTISGKESKKLKNFALPVSNSPKIPLRLGEKIRGLDLL</sequence>
<keyword evidence="2" id="KW-1185">Reference proteome</keyword>
<feature type="region of interest" description="Disordered" evidence="1">
    <location>
        <begin position="1"/>
        <end position="106"/>
    </location>
</feature>
<reference evidence="3" key="1">
    <citation type="submission" date="2022-11" db="UniProtKB">
        <authorList>
            <consortium name="WormBaseParasite"/>
        </authorList>
    </citation>
    <scope>IDENTIFICATION</scope>
</reference>
<organism evidence="2 3">
    <name type="scientific">Meloidogyne javanica</name>
    <name type="common">Root-knot nematode worm</name>
    <dbReference type="NCBI Taxonomy" id="6303"/>
    <lineage>
        <taxon>Eukaryota</taxon>
        <taxon>Metazoa</taxon>
        <taxon>Ecdysozoa</taxon>
        <taxon>Nematoda</taxon>
        <taxon>Chromadorea</taxon>
        <taxon>Rhabditida</taxon>
        <taxon>Tylenchina</taxon>
        <taxon>Tylenchomorpha</taxon>
        <taxon>Tylenchoidea</taxon>
        <taxon>Meloidogynidae</taxon>
        <taxon>Meloidogyninae</taxon>
        <taxon>Meloidogyne</taxon>
        <taxon>Meloidogyne incognita group</taxon>
    </lineage>
</organism>
<accession>A0A915MFE8</accession>
<dbReference type="WBParaSite" id="scaffold38697_cov305.g23499">
    <property type="protein sequence ID" value="scaffold38697_cov305.g23499"/>
    <property type="gene ID" value="scaffold38697_cov305.g23499"/>
</dbReference>
<evidence type="ECO:0000313" key="2">
    <source>
        <dbReference type="Proteomes" id="UP000887561"/>
    </source>
</evidence>
<evidence type="ECO:0000313" key="3">
    <source>
        <dbReference type="WBParaSite" id="scaffold38697_cov305.g23499"/>
    </source>
</evidence>
<name>A0A915MFE8_MELJA</name>
<protein>
    <submittedName>
        <fullName evidence="3">Uncharacterized protein</fullName>
    </submittedName>
</protein>
<feature type="compositionally biased region" description="Acidic residues" evidence="1">
    <location>
        <begin position="10"/>
        <end position="23"/>
    </location>
</feature>